<feature type="transmembrane region" description="Helical" evidence="1">
    <location>
        <begin position="55"/>
        <end position="73"/>
    </location>
</feature>
<comment type="caution">
    <text evidence="2">The sequence shown here is derived from an EMBL/GenBank/DDBJ whole genome shotgun (WGS) entry which is preliminary data.</text>
</comment>
<feature type="transmembrane region" description="Helical" evidence="1">
    <location>
        <begin position="224"/>
        <end position="245"/>
    </location>
</feature>
<accession>A0ABN3TCV0</accession>
<dbReference type="Proteomes" id="UP001501666">
    <property type="component" value="Unassembled WGS sequence"/>
</dbReference>
<evidence type="ECO:0008006" key="4">
    <source>
        <dbReference type="Google" id="ProtNLM"/>
    </source>
</evidence>
<dbReference type="Pfam" id="PF12730">
    <property type="entry name" value="ABC2_membrane_4"/>
    <property type="match status" value="1"/>
</dbReference>
<keyword evidence="3" id="KW-1185">Reference proteome</keyword>
<feature type="transmembrane region" description="Helical" evidence="1">
    <location>
        <begin position="17"/>
        <end position="35"/>
    </location>
</feature>
<dbReference type="PANTHER" id="PTHR37305:SF1">
    <property type="entry name" value="MEMBRANE PROTEIN"/>
    <property type="match status" value="1"/>
</dbReference>
<name>A0ABN3TCV0_9ACTN</name>
<protein>
    <recommendedName>
        <fullName evidence="4">ABC transporter permease</fullName>
    </recommendedName>
</protein>
<evidence type="ECO:0000313" key="3">
    <source>
        <dbReference type="Proteomes" id="UP001501666"/>
    </source>
</evidence>
<proteinExistence type="predicted"/>
<reference evidence="2 3" key="1">
    <citation type="journal article" date="2019" name="Int. J. Syst. Evol. Microbiol.">
        <title>The Global Catalogue of Microorganisms (GCM) 10K type strain sequencing project: providing services to taxonomists for standard genome sequencing and annotation.</title>
        <authorList>
            <consortium name="The Broad Institute Genomics Platform"/>
            <consortium name="The Broad Institute Genome Sequencing Center for Infectious Disease"/>
            <person name="Wu L."/>
            <person name="Ma J."/>
        </authorList>
    </citation>
    <scope>NUCLEOTIDE SEQUENCE [LARGE SCALE GENOMIC DNA]</scope>
    <source>
        <strain evidence="2 3">JCM 6835</strain>
    </source>
</reference>
<evidence type="ECO:0000256" key="1">
    <source>
        <dbReference type="SAM" id="Phobius"/>
    </source>
</evidence>
<keyword evidence="1" id="KW-0472">Membrane</keyword>
<dbReference type="PANTHER" id="PTHR37305">
    <property type="entry name" value="INTEGRAL MEMBRANE PROTEIN-RELATED"/>
    <property type="match status" value="1"/>
</dbReference>
<gene>
    <name evidence="2" type="ORF">GCM10010412_093840</name>
</gene>
<feature type="transmembrane region" description="Helical" evidence="1">
    <location>
        <begin position="170"/>
        <end position="188"/>
    </location>
</feature>
<organism evidence="2 3">
    <name type="scientific">Nonomuraea recticatena</name>
    <dbReference type="NCBI Taxonomy" id="46178"/>
    <lineage>
        <taxon>Bacteria</taxon>
        <taxon>Bacillati</taxon>
        <taxon>Actinomycetota</taxon>
        <taxon>Actinomycetes</taxon>
        <taxon>Streptosporangiales</taxon>
        <taxon>Streptosporangiaceae</taxon>
        <taxon>Nonomuraea</taxon>
    </lineage>
</organism>
<keyword evidence="1" id="KW-0812">Transmembrane</keyword>
<feature type="transmembrane region" description="Helical" evidence="1">
    <location>
        <begin position="94"/>
        <end position="120"/>
    </location>
</feature>
<feature type="transmembrane region" description="Helical" evidence="1">
    <location>
        <begin position="140"/>
        <end position="163"/>
    </location>
</feature>
<dbReference type="RefSeq" id="WP_346156800.1">
    <property type="nucleotide sequence ID" value="NZ_BAAATE010000050.1"/>
</dbReference>
<keyword evidence="1" id="KW-1133">Transmembrane helix</keyword>
<dbReference type="EMBL" id="BAAATE010000050">
    <property type="protein sequence ID" value="GAA2698273.1"/>
    <property type="molecule type" value="Genomic_DNA"/>
</dbReference>
<evidence type="ECO:0000313" key="2">
    <source>
        <dbReference type="EMBL" id="GAA2698273.1"/>
    </source>
</evidence>
<sequence length="250" mass="25639">MIASEWLKLRSVSSTRYAIVAAALVIVLGAVWSFYVGTLADARGSIRAAAPEEGFLPLVQISLALVGVLAVTAEYGTGTIRASLTAVPRRRALLAAKATVVAAATTLSALAVIFITYALSHLIAGDRAVGYNAGSFGDDLPLLLGSVLSVTVLALVGLGLGVVTRSTAAAVGSVVGLLFVLPGIAPYLPQPWNVRVGAWMLPNLVPQIAGERISTRLDGLLPPAAAVAVLAGYALVALAAAFLVFERRDA</sequence>